<dbReference type="EMBL" id="SNRW01034341">
    <property type="protein sequence ID" value="KAA6355612.1"/>
    <property type="molecule type" value="Genomic_DNA"/>
</dbReference>
<dbReference type="OrthoDB" id="6375801at2759"/>
<dbReference type="AlphaFoldDB" id="A0A5J4TCF1"/>
<reference evidence="1 2" key="1">
    <citation type="submission" date="2019-03" db="EMBL/GenBank/DDBJ databases">
        <title>Single cell metagenomics reveals metabolic interactions within the superorganism composed of flagellate Streblomastix strix and complex community of Bacteroidetes bacteria on its surface.</title>
        <authorList>
            <person name="Treitli S.C."/>
            <person name="Kolisko M."/>
            <person name="Husnik F."/>
            <person name="Keeling P."/>
            <person name="Hampl V."/>
        </authorList>
    </citation>
    <scope>NUCLEOTIDE SEQUENCE [LARGE SCALE GENOMIC DNA]</scope>
    <source>
        <strain evidence="1">ST1C</strain>
    </source>
</reference>
<protein>
    <submittedName>
        <fullName evidence="1">Uncharacterized protein</fullName>
    </submittedName>
</protein>
<dbReference type="Proteomes" id="UP000324800">
    <property type="component" value="Unassembled WGS sequence"/>
</dbReference>
<name>A0A5J4TCF1_9EUKA</name>
<evidence type="ECO:0000313" key="2">
    <source>
        <dbReference type="Proteomes" id="UP000324800"/>
    </source>
</evidence>
<gene>
    <name evidence="1" type="ORF">EZS28_048861</name>
</gene>
<organism evidence="1 2">
    <name type="scientific">Streblomastix strix</name>
    <dbReference type="NCBI Taxonomy" id="222440"/>
    <lineage>
        <taxon>Eukaryota</taxon>
        <taxon>Metamonada</taxon>
        <taxon>Preaxostyla</taxon>
        <taxon>Oxymonadida</taxon>
        <taxon>Streblomastigidae</taxon>
        <taxon>Streblomastix</taxon>
    </lineage>
</organism>
<sequence length="176" mass="20371">MFQAKFLKDIDTIHNQSDCGPHFRNIQFIWGLLNIDNPTLPVYAFEINFSEPYHGKGPVDGIFGNYGKSLQKNMPKERISSLLSLVQLFRNITSQQAAYYKDESRKHDIIIFNEEADYLVIDQFKKFLNFLASEDEMVTRPLTKIADVGQRTFPMKYSTRDVKGTPKRSTVPIQDK</sequence>
<comment type="caution">
    <text evidence="1">The sequence shown here is derived from an EMBL/GenBank/DDBJ whole genome shotgun (WGS) entry which is preliminary data.</text>
</comment>
<evidence type="ECO:0000313" key="1">
    <source>
        <dbReference type="EMBL" id="KAA6355612.1"/>
    </source>
</evidence>
<accession>A0A5J4TCF1</accession>
<proteinExistence type="predicted"/>